<reference evidence="2 3" key="1">
    <citation type="submission" date="2016-11" db="EMBL/GenBank/DDBJ databases">
        <title>Paenibacillus species isolates.</title>
        <authorList>
            <person name="Beno S.M."/>
        </authorList>
    </citation>
    <scope>NUCLEOTIDE SEQUENCE [LARGE SCALE GENOMIC DNA]</scope>
    <source>
        <strain evidence="2 3">FSL H8-0246</strain>
    </source>
</reference>
<sequence>MKACDGLKSVLIRDRLIYFFAVMLTMAAGLASRHFGDRLPNWVHEHSGDALWAGMIYFGIRMVWPRSSLVWAMSFSCIFSWMIEFSQLIQMPWLIEIRSTVWGALILGHGFLVIDLIRYTVGILCMVIIDRYFLRNKMAGS</sequence>
<keyword evidence="1" id="KW-1133">Transmembrane helix</keyword>
<name>A0A1R1BRL4_PAEAM</name>
<keyword evidence="1" id="KW-0472">Membrane</keyword>
<dbReference type="AlphaFoldDB" id="A0A1R1BRL4"/>
<organism evidence="2 3">
    <name type="scientific">Paenibacillus amylolyticus</name>
    <dbReference type="NCBI Taxonomy" id="1451"/>
    <lineage>
        <taxon>Bacteria</taxon>
        <taxon>Bacillati</taxon>
        <taxon>Bacillota</taxon>
        <taxon>Bacilli</taxon>
        <taxon>Bacillales</taxon>
        <taxon>Paenibacillaceae</taxon>
        <taxon>Paenibacillus</taxon>
    </lineage>
</organism>
<feature type="transmembrane region" description="Helical" evidence="1">
    <location>
        <begin position="101"/>
        <end position="129"/>
    </location>
</feature>
<dbReference type="EMBL" id="MRTJ01000007">
    <property type="protein sequence ID" value="OMF12516.1"/>
    <property type="molecule type" value="Genomic_DNA"/>
</dbReference>
<protein>
    <recommendedName>
        <fullName evidence="4">DUF2809 domain-containing protein</fullName>
    </recommendedName>
</protein>
<feature type="transmembrane region" description="Helical" evidence="1">
    <location>
        <begin position="47"/>
        <end position="64"/>
    </location>
</feature>
<gene>
    <name evidence="2" type="ORF">BK131_17970</name>
</gene>
<dbReference type="Proteomes" id="UP000187134">
    <property type="component" value="Unassembled WGS sequence"/>
</dbReference>
<evidence type="ECO:0000313" key="2">
    <source>
        <dbReference type="EMBL" id="OMF12516.1"/>
    </source>
</evidence>
<comment type="caution">
    <text evidence="2">The sequence shown here is derived from an EMBL/GenBank/DDBJ whole genome shotgun (WGS) entry which is preliminary data.</text>
</comment>
<proteinExistence type="predicted"/>
<evidence type="ECO:0000313" key="3">
    <source>
        <dbReference type="Proteomes" id="UP000187134"/>
    </source>
</evidence>
<dbReference type="InterPro" id="IPR021257">
    <property type="entry name" value="DUF2809"/>
</dbReference>
<keyword evidence="1" id="KW-0812">Transmembrane</keyword>
<accession>A0A1R1BRL4</accession>
<feature type="transmembrane region" description="Helical" evidence="1">
    <location>
        <begin position="16"/>
        <end position="35"/>
    </location>
</feature>
<dbReference type="Pfam" id="PF10990">
    <property type="entry name" value="DUF2809"/>
    <property type="match status" value="1"/>
</dbReference>
<evidence type="ECO:0008006" key="4">
    <source>
        <dbReference type="Google" id="ProtNLM"/>
    </source>
</evidence>
<evidence type="ECO:0000256" key="1">
    <source>
        <dbReference type="SAM" id="Phobius"/>
    </source>
</evidence>
<feature type="transmembrane region" description="Helical" evidence="1">
    <location>
        <begin position="69"/>
        <end position="89"/>
    </location>
</feature>